<dbReference type="PANTHER" id="PTHR42966">
    <property type="entry name" value="N-ACETYLNEURAMINATE SYNTHASE"/>
    <property type="match status" value="1"/>
</dbReference>
<proteinExistence type="predicted"/>
<dbReference type="EC" id="2.5.1.56" evidence="2"/>
<reference evidence="2 3" key="1">
    <citation type="journal article" date="2011" name="J. Bacteriol.">
        <title>Genome sequence of Salinisphaera shabanensis, a gammaproteobacterium from the harsh, variable environment of the brine-seawater interface of the Shaban Deep in the Red Sea.</title>
        <authorList>
            <person name="Antunes A."/>
            <person name="Alam I."/>
            <person name="Bajic V.B."/>
            <person name="Stingl U."/>
        </authorList>
    </citation>
    <scope>NUCLEOTIDE SEQUENCE [LARGE SCALE GENOMIC DNA]</scope>
    <source>
        <strain evidence="2 3">E1L3A</strain>
    </source>
</reference>
<dbReference type="Pfam" id="PF08666">
    <property type="entry name" value="SAF"/>
    <property type="match status" value="1"/>
</dbReference>
<dbReference type="Pfam" id="PF03102">
    <property type="entry name" value="NeuB"/>
    <property type="match status" value="1"/>
</dbReference>
<dbReference type="InterPro" id="IPR057736">
    <property type="entry name" value="SAF_PseI/NeuA/NeuB"/>
</dbReference>
<dbReference type="OrthoDB" id="9781701at2"/>
<dbReference type="InterPro" id="IPR013974">
    <property type="entry name" value="SAF"/>
</dbReference>
<gene>
    <name evidence="2" type="primary">neuB2</name>
    <name evidence="2" type="ORF">SSPSH_003650</name>
</gene>
<dbReference type="GO" id="GO:0016051">
    <property type="term" value="P:carbohydrate biosynthetic process"/>
    <property type="evidence" value="ECO:0007669"/>
    <property type="project" value="InterPro"/>
</dbReference>
<comment type="caution">
    <text evidence="2">The sequence shown here is derived from an EMBL/GenBank/DDBJ whole genome shotgun (WGS) entry which is preliminary data.</text>
</comment>
<dbReference type="InterPro" id="IPR013132">
    <property type="entry name" value="PseI/NeuA/B-like_N"/>
</dbReference>
<dbReference type="SUPFAM" id="SSF51269">
    <property type="entry name" value="AFP III-like domain"/>
    <property type="match status" value="1"/>
</dbReference>
<dbReference type="InterPro" id="IPR051690">
    <property type="entry name" value="PseI-like"/>
</dbReference>
<dbReference type="PANTHER" id="PTHR42966:SF1">
    <property type="entry name" value="SIALIC ACID SYNTHASE"/>
    <property type="match status" value="1"/>
</dbReference>
<organism evidence="2 3">
    <name type="scientific">Salinisphaera shabanensis E1L3A</name>
    <dbReference type="NCBI Taxonomy" id="1033802"/>
    <lineage>
        <taxon>Bacteria</taxon>
        <taxon>Pseudomonadati</taxon>
        <taxon>Pseudomonadota</taxon>
        <taxon>Gammaproteobacteria</taxon>
        <taxon>Salinisphaerales</taxon>
        <taxon>Salinisphaeraceae</taxon>
        <taxon>Salinisphaera</taxon>
    </lineage>
</organism>
<accession>U2EHL3</accession>
<keyword evidence="3" id="KW-1185">Reference proteome</keyword>
<evidence type="ECO:0000259" key="1">
    <source>
        <dbReference type="SMART" id="SM00858"/>
    </source>
</evidence>
<dbReference type="SUPFAM" id="SSF51569">
    <property type="entry name" value="Aldolase"/>
    <property type="match status" value="1"/>
</dbReference>
<evidence type="ECO:0000313" key="2">
    <source>
        <dbReference type="EMBL" id="ERJ17545.1"/>
    </source>
</evidence>
<dbReference type="Gene3D" id="3.90.1210.10">
    <property type="entry name" value="Antifreeze-like/N-acetylneuraminic acid synthase C-terminal domain"/>
    <property type="match status" value="1"/>
</dbReference>
<dbReference type="STRING" id="1033802.SSPSH_003650"/>
<dbReference type="InterPro" id="IPR036732">
    <property type="entry name" value="AFP_Neu5c_C_sf"/>
</dbReference>
<name>U2EHL3_9GAMM</name>
<dbReference type="GO" id="GO:0047444">
    <property type="term" value="F:N-acylneuraminate-9-phosphate synthase activity"/>
    <property type="evidence" value="ECO:0007669"/>
    <property type="project" value="TreeGrafter"/>
</dbReference>
<dbReference type="eggNOG" id="COG2089">
    <property type="taxonomic scope" value="Bacteria"/>
</dbReference>
<sequence length="365" mass="40610">MKNDLLHVIGEGGSNHDGRLEHACTLTAIAQSAGCDSAKFQYIVPSKLYTSKFVKYPSGEKLDNPVLARRESELLSWNDVVELDRFGKNIGIPVTWSVFDCESAEKIAQLNPPYLKIASTDSNNLRLIDCASQLGLPVIVSTGMTNLSEIRTVIDLFGRRGNLDQLTMLHCVSLYPCGLDKSQLGALESFRELNVDYGYSDHTSEAFSSAMAVGLGARVLEKHFTFDKHRPGFDHRYALSPEQLHDYVAVVRGAKSAMHFDRTSRLSAEMQTAVRARRGLYARRDLEVGTELQPSDVEIVRPSGPLAASEMDLVVGMRVEEKIFAHQAIDKTETGLTPDRENSWQPSHEFWVSEMRSKGMVADED</sequence>
<dbReference type="Proteomes" id="UP000006242">
    <property type="component" value="Unassembled WGS sequence"/>
</dbReference>
<dbReference type="SMART" id="SM00858">
    <property type="entry name" value="SAF"/>
    <property type="match status" value="1"/>
</dbReference>
<dbReference type="AlphaFoldDB" id="U2EHL3"/>
<dbReference type="RefSeq" id="WP_006912590.1">
    <property type="nucleotide sequence ID" value="NZ_AFNV02000035.1"/>
</dbReference>
<dbReference type="Gene3D" id="3.20.20.70">
    <property type="entry name" value="Aldolase class I"/>
    <property type="match status" value="1"/>
</dbReference>
<dbReference type="GO" id="GO:0050462">
    <property type="term" value="F:N-acetylneuraminate synthase activity"/>
    <property type="evidence" value="ECO:0007669"/>
    <property type="project" value="UniProtKB-EC"/>
</dbReference>
<feature type="domain" description="SAF" evidence="1">
    <location>
        <begin position="277"/>
        <end position="335"/>
    </location>
</feature>
<dbReference type="InterPro" id="IPR013785">
    <property type="entry name" value="Aldolase_TIM"/>
</dbReference>
<keyword evidence="2" id="KW-0808">Transferase</keyword>
<evidence type="ECO:0000313" key="3">
    <source>
        <dbReference type="Proteomes" id="UP000006242"/>
    </source>
</evidence>
<dbReference type="CDD" id="cd11615">
    <property type="entry name" value="SAF_NeuB_like"/>
    <property type="match status" value="1"/>
</dbReference>
<reference evidence="2 3" key="2">
    <citation type="journal article" date="2013" name="PLoS ONE">
        <title>INDIGO - INtegrated Data Warehouse of MIcrobial GenOmes with Examples from the Red Sea Extremophiles.</title>
        <authorList>
            <person name="Alam I."/>
            <person name="Antunes A."/>
            <person name="Kamau A.A."/>
            <person name="Ba Alawi W."/>
            <person name="Kalkatawi M."/>
            <person name="Stingl U."/>
            <person name="Bajic V.B."/>
        </authorList>
    </citation>
    <scope>NUCLEOTIDE SEQUENCE [LARGE SCALE GENOMIC DNA]</scope>
    <source>
        <strain evidence="2 3">E1L3A</strain>
    </source>
</reference>
<protein>
    <submittedName>
        <fullName evidence="2">N-acetylneuraminic acid synthetase protein</fullName>
        <ecNumber evidence="2">2.5.1.56</ecNumber>
    </submittedName>
</protein>
<dbReference type="EMBL" id="AFNV02000035">
    <property type="protein sequence ID" value="ERJ17545.1"/>
    <property type="molecule type" value="Genomic_DNA"/>
</dbReference>